<dbReference type="InterPro" id="IPR003729">
    <property type="entry name" value="Bi_nuclease_dom"/>
</dbReference>
<dbReference type="Gene3D" id="4.10.860.10">
    <property type="entry name" value="UVR domain"/>
    <property type="match status" value="1"/>
</dbReference>
<reference evidence="3" key="2">
    <citation type="submission" date="2021-04" db="EMBL/GenBank/DDBJ databases">
        <authorList>
            <person name="Gilroy R."/>
        </authorList>
    </citation>
    <scope>NUCLEOTIDE SEQUENCE</scope>
    <source>
        <strain evidence="3">8470</strain>
    </source>
</reference>
<accession>A0A948TLC8</accession>
<reference evidence="3" key="1">
    <citation type="journal article" date="2021" name="PeerJ">
        <title>Extensive microbial diversity within the chicken gut microbiome revealed by metagenomics and culture.</title>
        <authorList>
            <person name="Gilroy R."/>
            <person name="Ravi A."/>
            <person name="Getino M."/>
            <person name="Pursley I."/>
            <person name="Horton D.L."/>
            <person name="Alikhan N.F."/>
            <person name="Baker D."/>
            <person name="Gharbi K."/>
            <person name="Hall N."/>
            <person name="Watson M."/>
            <person name="Adriaenssens E.M."/>
            <person name="Foster-Nyarko E."/>
            <person name="Jarju S."/>
            <person name="Secka A."/>
            <person name="Antonio M."/>
            <person name="Oren A."/>
            <person name="Chaudhuri R.R."/>
            <person name="La Ragione R."/>
            <person name="Hildebrand F."/>
            <person name="Pallen M.J."/>
        </authorList>
    </citation>
    <scope>NUCLEOTIDE SEQUENCE</scope>
    <source>
        <strain evidence="3">8470</strain>
    </source>
</reference>
<dbReference type="Pfam" id="PF02577">
    <property type="entry name" value="BFN_dom"/>
    <property type="match status" value="1"/>
</dbReference>
<dbReference type="AlphaFoldDB" id="A0A948TLC8"/>
<dbReference type="Proteomes" id="UP000784286">
    <property type="component" value="Unassembled WGS sequence"/>
</dbReference>
<gene>
    <name evidence="3" type="ORF">H9928_02290</name>
</gene>
<evidence type="ECO:0000313" key="3">
    <source>
        <dbReference type="EMBL" id="MBU3855384.1"/>
    </source>
</evidence>
<dbReference type="PROSITE" id="PS51658">
    <property type="entry name" value="BFN"/>
    <property type="match status" value="1"/>
</dbReference>
<dbReference type="InterPro" id="IPR036104">
    <property type="entry name" value="BFN_sf"/>
</dbReference>
<proteinExistence type="predicted"/>
<evidence type="ECO:0000259" key="2">
    <source>
        <dbReference type="PROSITE" id="PS51658"/>
    </source>
</evidence>
<protein>
    <submittedName>
        <fullName evidence="3">Bifunctional nuclease family protein</fullName>
    </submittedName>
</protein>
<dbReference type="InterPro" id="IPR001943">
    <property type="entry name" value="UVR_dom"/>
</dbReference>
<feature type="domain" description="BFN" evidence="2">
    <location>
        <begin position="3"/>
        <end position="137"/>
    </location>
</feature>
<dbReference type="PROSITE" id="PS50151">
    <property type="entry name" value="UVR"/>
    <property type="match status" value="1"/>
</dbReference>
<dbReference type="SUPFAM" id="SSF103256">
    <property type="entry name" value="Hypothetical protein TM0160"/>
    <property type="match status" value="1"/>
</dbReference>
<organism evidence="3 4">
    <name type="scientific">Candidatus Phocaeicola excrementipullorum</name>
    <dbReference type="NCBI Taxonomy" id="2838731"/>
    <lineage>
        <taxon>Bacteria</taxon>
        <taxon>Pseudomonadati</taxon>
        <taxon>Bacteroidota</taxon>
        <taxon>Bacteroidia</taxon>
        <taxon>Bacteroidales</taxon>
        <taxon>Bacteroidaceae</taxon>
        <taxon>Phocaeicola</taxon>
    </lineage>
</organism>
<dbReference type="GO" id="GO:0004518">
    <property type="term" value="F:nuclease activity"/>
    <property type="evidence" value="ECO:0007669"/>
    <property type="project" value="InterPro"/>
</dbReference>
<dbReference type="EMBL" id="JAHLFJ010000024">
    <property type="protein sequence ID" value="MBU3855384.1"/>
    <property type="molecule type" value="Genomic_DNA"/>
</dbReference>
<evidence type="ECO:0000259" key="1">
    <source>
        <dbReference type="PROSITE" id="PS50151"/>
    </source>
</evidence>
<evidence type="ECO:0000313" key="4">
    <source>
        <dbReference type="Proteomes" id="UP000784286"/>
    </source>
</evidence>
<name>A0A948TLC8_9BACT</name>
<comment type="caution">
    <text evidence="3">The sequence shown here is derived from an EMBL/GenBank/DDBJ whole genome shotgun (WGS) entry which is preliminary data.</text>
</comment>
<feature type="domain" description="UVR" evidence="1">
    <location>
        <begin position="151"/>
        <end position="186"/>
    </location>
</feature>
<dbReference type="Pfam" id="PF02151">
    <property type="entry name" value="UVR"/>
    <property type="match status" value="1"/>
</dbReference>
<dbReference type="Gene3D" id="3.10.690.10">
    <property type="entry name" value="Bifunctional nuclease domain"/>
    <property type="match status" value="1"/>
</dbReference>
<sequence length="189" mass="21423">MSEIILKVLDISTVLRPSNAHALVLKEDGPRERKLALIIGAHEAQCIKLARMDYQTPRPLTYEMMAHVLSGGGLHIEKAVIYDIREGIYSSWLHVERPDGSVFLVDSRTTDAICLSLLMHFPVCIDEELLERERLHGISDDGSCYTVSVNNVSLDMLKKAMDDAVRVEDYERASELRDEIRRREKGNVC</sequence>